<name>A0AAJ0GHY9_9PEZI</name>
<evidence type="ECO:0000313" key="2">
    <source>
        <dbReference type="EMBL" id="KAK3057947.1"/>
    </source>
</evidence>
<evidence type="ECO:0000256" key="1">
    <source>
        <dbReference type="SAM" id="SignalP"/>
    </source>
</evidence>
<reference evidence="2" key="1">
    <citation type="submission" date="2023-04" db="EMBL/GenBank/DDBJ databases">
        <title>Black Yeasts Isolated from many extreme environments.</title>
        <authorList>
            <person name="Coleine C."/>
            <person name="Stajich J.E."/>
            <person name="Selbmann L."/>
        </authorList>
    </citation>
    <scope>NUCLEOTIDE SEQUENCE</scope>
    <source>
        <strain evidence="2">CCFEE 5312</strain>
    </source>
</reference>
<gene>
    <name evidence="2" type="ORF">LTR09_001024</name>
</gene>
<dbReference type="Proteomes" id="UP001271007">
    <property type="component" value="Unassembled WGS sequence"/>
</dbReference>
<sequence length="115" mass="11976">MARSILLFIALAGSAFCLPQPAGRLPHHALAKPTPSACTIVTQPAATYAQVFVTNGPNGRATTTTSHHTFTASDVCTCPEGVAAVPYTTKAKNGSPTTFYTAKPTIHIFDASLDT</sequence>
<accession>A0AAJ0GHY9</accession>
<feature type="signal peptide" evidence="1">
    <location>
        <begin position="1"/>
        <end position="17"/>
    </location>
</feature>
<proteinExistence type="predicted"/>
<keyword evidence="1" id="KW-0732">Signal</keyword>
<comment type="caution">
    <text evidence="2">The sequence shown here is derived from an EMBL/GenBank/DDBJ whole genome shotgun (WGS) entry which is preliminary data.</text>
</comment>
<evidence type="ECO:0000313" key="3">
    <source>
        <dbReference type="Proteomes" id="UP001271007"/>
    </source>
</evidence>
<dbReference type="AlphaFoldDB" id="A0AAJ0GHY9"/>
<protein>
    <submittedName>
        <fullName evidence="2">Uncharacterized protein</fullName>
    </submittedName>
</protein>
<feature type="chain" id="PRO_5042468519" evidence="1">
    <location>
        <begin position="18"/>
        <end position="115"/>
    </location>
</feature>
<dbReference type="EMBL" id="JAWDJX010000002">
    <property type="protein sequence ID" value="KAK3057947.1"/>
    <property type="molecule type" value="Genomic_DNA"/>
</dbReference>
<keyword evidence="3" id="KW-1185">Reference proteome</keyword>
<organism evidence="2 3">
    <name type="scientific">Extremus antarcticus</name>
    <dbReference type="NCBI Taxonomy" id="702011"/>
    <lineage>
        <taxon>Eukaryota</taxon>
        <taxon>Fungi</taxon>
        <taxon>Dikarya</taxon>
        <taxon>Ascomycota</taxon>
        <taxon>Pezizomycotina</taxon>
        <taxon>Dothideomycetes</taxon>
        <taxon>Dothideomycetidae</taxon>
        <taxon>Mycosphaerellales</taxon>
        <taxon>Extremaceae</taxon>
        <taxon>Extremus</taxon>
    </lineage>
</organism>